<evidence type="ECO:0000313" key="2">
    <source>
        <dbReference type="EMBL" id="GHG43266.1"/>
    </source>
</evidence>
<evidence type="ECO:0000313" key="3">
    <source>
        <dbReference type="Proteomes" id="UP000619355"/>
    </source>
</evidence>
<accession>A0A919C2J8</accession>
<evidence type="ECO:0000256" key="1">
    <source>
        <dbReference type="SAM" id="MobiDB-lite"/>
    </source>
</evidence>
<dbReference type="EMBL" id="BNBF01000004">
    <property type="protein sequence ID" value="GHG43266.1"/>
    <property type="molecule type" value="Genomic_DNA"/>
</dbReference>
<comment type="caution">
    <text evidence="2">The sequence shown here is derived from an EMBL/GenBank/DDBJ whole genome shotgun (WGS) entry which is preliminary data.</text>
</comment>
<organism evidence="2 3">
    <name type="scientific">Streptomyces capoamus</name>
    <dbReference type="NCBI Taxonomy" id="68183"/>
    <lineage>
        <taxon>Bacteria</taxon>
        <taxon>Bacillati</taxon>
        <taxon>Actinomycetota</taxon>
        <taxon>Actinomycetes</taxon>
        <taxon>Kitasatosporales</taxon>
        <taxon>Streptomycetaceae</taxon>
        <taxon>Streptomyces</taxon>
    </lineage>
</organism>
<feature type="region of interest" description="Disordered" evidence="1">
    <location>
        <begin position="1"/>
        <end position="20"/>
    </location>
</feature>
<feature type="region of interest" description="Disordered" evidence="1">
    <location>
        <begin position="44"/>
        <end position="76"/>
    </location>
</feature>
<gene>
    <name evidence="2" type="ORF">GCM10018980_20080</name>
</gene>
<sequence length="76" mass="8821">MVQKLREHGPVGPAFWRFGRDHRQPQPLLDAIGDAYLARRQVAREEQRRRAEREAAQREARRPACADCGKKLTDAR</sequence>
<name>A0A919C2J8_9ACTN</name>
<reference evidence="3" key="1">
    <citation type="journal article" date="2019" name="Int. J. Syst. Evol. Microbiol.">
        <title>The Global Catalogue of Microorganisms (GCM) 10K type strain sequencing project: providing services to taxonomists for standard genome sequencing and annotation.</title>
        <authorList>
            <consortium name="The Broad Institute Genomics Platform"/>
            <consortium name="The Broad Institute Genome Sequencing Center for Infectious Disease"/>
            <person name="Wu L."/>
            <person name="Ma J."/>
        </authorList>
    </citation>
    <scope>NUCLEOTIDE SEQUENCE [LARGE SCALE GENOMIC DNA]</scope>
    <source>
        <strain evidence="3">JCM 4253</strain>
    </source>
</reference>
<protein>
    <submittedName>
        <fullName evidence="2">Uncharacterized protein</fullName>
    </submittedName>
</protein>
<keyword evidence="3" id="KW-1185">Reference proteome</keyword>
<proteinExistence type="predicted"/>
<dbReference type="Proteomes" id="UP000619355">
    <property type="component" value="Unassembled WGS sequence"/>
</dbReference>
<dbReference type="AlphaFoldDB" id="A0A919C2J8"/>